<accession>A0ABN6VEL4</accession>
<dbReference type="Proteomes" id="UP001317629">
    <property type="component" value="Chromosome"/>
</dbReference>
<organism evidence="2 3">
    <name type="scientific">Methylocystis iwaonis</name>
    <dbReference type="NCBI Taxonomy" id="2885079"/>
    <lineage>
        <taxon>Bacteria</taxon>
        <taxon>Pseudomonadati</taxon>
        <taxon>Pseudomonadota</taxon>
        <taxon>Alphaproteobacteria</taxon>
        <taxon>Hyphomicrobiales</taxon>
        <taxon>Methylocystaceae</taxon>
        <taxon>Methylocystis</taxon>
    </lineage>
</organism>
<evidence type="ECO:0000256" key="1">
    <source>
        <dbReference type="SAM" id="MobiDB-lite"/>
    </source>
</evidence>
<name>A0ABN6VEL4_9HYPH</name>
<sequence>MSNQAGPSLIAAAERPSGATHGLRRQPFGGGEGQKHILIPGQMIENREMKAAIAEERGHIARVEPCQSEKSRHALFVVGEISQRAQSQFRRRRLDRLWGANISRIPADFH</sequence>
<gene>
    <name evidence="2" type="ORF">SS37A_11210</name>
</gene>
<reference evidence="2 3" key="1">
    <citation type="journal article" date="2023" name="Int. J. Syst. Evol. Microbiol.">
        <title>Methylocystis iwaonis sp. nov., a type II methane-oxidizing bacterium from surface soil of a rice paddy field in Japan, and emended description of the genus Methylocystis (ex Whittenbury et al. 1970) Bowman et al. 1993.</title>
        <authorList>
            <person name="Kaise H."/>
            <person name="Sawadogo J.B."/>
            <person name="Alam M.S."/>
            <person name="Ueno C."/>
            <person name="Dianou D."/>
            <person name="Shinjo R."/>
            <person name="Asakawa S."/>
        </authorList>
    </citation>
    <scope>NUCLEOTIDE SEQUENCE [LARGE SCALE GENOMIC DNA]</scope>
    <source>
        <strain evidence="2 3">SS37A-Re</strain>
    </source>
</reference>
<dbReference type="EMBL" id="AP027142">
    <property type="protein sequence ID" value="BDV33592.1"/>
    <property type="molecule type" value="Genomic_DNA"/>
</dbReference>
<protein>
    <submittedName>
        <fullName evidence="2">Uncharacterized protein</fullName>
    </submittedName>
</protein>
<keyword evidence="3" id="KW-1185">Reference proteome</keyword>
<evidence type="ECO:0000313" key="3">
    <source>
        <dbReference type="Proteomes" id="UP001317629"/>
    </source>
</evidence>
<proteinExistence type="predicted"/>
<feature type="region of interest" description="Disordered" evidence="1">
    <location>
        <begin position="1"/>
        <end position="35"/>
    </location>
</feature>
<evidence type="ECO:0000313" key="2">
    <source>
        <dbReference type="EMBL" id="BDV33592.1"/>
    </source>
</evidence>